<dbReference type="AlphaFoldDB" id="A0A9D1MTX6"/>
<evidence type="ECO:0000256" key="4">
    <source>
        <dbReference type="ARBA" id="ARBA00022989"/>
    </source>
</evidence>
<keyword evidence="4 6" id="KW-1133">Transmembrane helix</keyword>
<dbReference type="GO" id="GO:0005886">
    <property type="term" value="C:plasma membrane"/>
    <property type="evidence" value="ECO:0007669"/>
    <property type="project" value="UniProtKB-SubCell"/>
</dbReference>
<reference evidence="7" key="2">
    <citation type="journal article" date="2021" name="PeerJ">
        <title>Extensive microbial diversity within the chicken gut microbiome revealed by metagenomics and culture.</title>
        <authorList>
            <person name="Gilroy R."/>
            <person name="Ravi A."/>
            <person name="Getino M."/>
            <person name="Pursley I."/>
            <person name="Horton D.L."/>
            <person name="Alikhan N.F."/>
            <person name="Baker D."/>
            <person name="Gharbi K."/>
            <person name="Hall N."/>
            <person name="Watson M."/>
            <person name="Adriaenssens E.M."/>
            <person name="Foster-Nyarko E."/>
            <person name="Jarju S."/>
            <person name="Secka A."/>
            <person name="Antonio M."/>
            <person name="Oren A."/>
            <person name="Chaudhuri R.R."/>
            <person name="La Ragione R."/>
            <person name="Hildebrand F."/>
            <person name="Pallen M.J."/>
        </authorList>
    </citation>
    <scope>NUCLEOTIDE SEQUENCE</scope>
    <source>
        <strain evidence="7">CHK176-6737</strain>
    </source>
</reference>
<keyword evidence="3 6" id="KW-0812">Transmembrane</keyword>
<evidence type="ECO:0000256" key="6">
    <source>
        <dbReference type="SAM" id="Phobius"/>
    </source>
</evidence>
<proteinExistence type="predicted"/>
<accession>A0A9D1MTX6</accession>
<dbReference type="EMBL" id="DVNM01000015">
    <property type="protein sequence ID" value="HIU68835.1"/>
    <property type="molecule type" value="Genomic_DNA"/>
</dbReference>
<name>A0A9D1MTX6_9FIRM</name>
<dbReference type="Proteomes" id="UP000824125">
    <property type="component" value="Unassembled WGS sequence"/>
</dbReference>
<reference evidence="7" key="1">
    <citation type="submission" date="2020-10" db="EMBL/GenBank/DDBJ databases">
        <authorList>
            <person name="Gilroy R."/>
        </authorList>
    </citation>
    <scope>NUCLEOTIDE SEQUENCE</scope>
    <source>
        <strain evidence="7">CHK176-6737</strain>
    </source>
</reference>
<keyword evidence="2" id="KW-1003">Cell membrane</keyword>
<sequence>MASTLLAINADSWKDTLPVMGIGMVGIFLVLGFIVLITYGLNKIFSSNKKDKKNDKKDNK</sequence>
<protein>
    <submittedName>
        <fullName evidence="7">OadG family protein</fullName>
    </submittedName>
</protein>
<evidence type="ECO:0000256" key="3">
    <source>
        <dbReference type="ARBA" id="ARBA00022692"/>
    </source>
</evidence>
<feature type="transmembrane region" description="Helical" evidence="6">
    <location>
        <begin position="20"/>
        <end position="41"/>
    </location>
</feature>
<organism evidence="7 8">
    <name type="scientific">Candidatus Scybalenecus merdavium</name>
    <dbReference type="NCBI Taxonomy" id="2840939"/>
    <lineage>
        <taxon>Bacteria</taxon>
        <taxon>Bacillati</taxon>
        <taxon>Bacillota</taxon>
        <taxon>Clostridia</taxon>
        <taxon>Eubacteriales</taxon>
        <taxon>Oscillospiraceae</taxon>
        <taxon>Oscillospiraceae incertae sedis</taxon>
        <taxon>Candidatus Scybalenecus</taxon>
    </lineage>
</organism>
<dbReference type="InterPro" id="IPR005899">
    <property type="entry name" value="Na_pump_deCOase"/>
</dbReference>
<evidence type="ECO:0000313" key="7">
    <source>
        <dbReference type="EMBL" id="HIU68835.1"/>
    </source>
</evidence>
<evidence type="ECO:0000256" key="5">
    <source>
        <dbReference type="ARBA" id="ARBA00023136"/>
    </source>
</evidence>
<evidence type="ECO:0000256" key="2">
    <source>
        <dbReference type="ARBA" id="ARBA00022475"/>
    </source>
</evidence>
<evidence type="ECO:0000256" key="1">
    <source>
        <dbReference type="ARBA" id="ARBA00004236"/>
    </source>
</evidence>
<dbReference type="GO" id="GO:0036376">
    <property type="term" value="P:sodium ion export across plasma membrane"/>
    <property type="evidence" value="ECO:0007669"/>
    <property type="project" value="InterPro"/>
</dbReference>
<gene>
    <name evidence="7" type="ORF">IAD23_02610</name>
</gene>
<dbReference type="GO" id="GO:0015081">
    <property type="term" value="F:sodium ion transmembrane transporter activity"/>
    <property type="evidence" value="ECO:0007669"/>
    <property type="project" value="InterPro"/>
</dbReference>
<keyword evidence="5 6" id="KW-0472">Membrane</keyword>
<evidence type="ECO:0000313" key="8">
    <source>
        <dbReference type="Proteomes" id="UP000824125"/>
    </source>
</evidence>
<dbReference type="Pfam" id="PF04277">
    <property type="entry name" value="OAD_gamma"/>
    <property type="match status" value="1"/>
</dbReference>
<comment type="subcellular location">
    <subcellularLocation>
        <location evidence="1">Cell membrane</location>
    </subcellularLocation>
</comment>
<comment type="caution">
    <text evidence="7">The sequence shown here is derived from an EMBL/GenBank/DDBJ whole genome shotgun (WGS) entry which is preliminary data.</text>
</comment>